<dbReference type="Pfam" id="PF13206">
    <property type="entry name" value="VSG_B"/>
    <property type="match status" value="1"/>
</dbReference>
<evidence type="ECO:0000256" key="3">
    <source>
        <dbReference type="ARBA" id="ARBA00022475"/>
    </source>
</evidence>
<dbReference type="VEuPathDB" id="TriTrypDB:TcIL3000_0_57760"/>
<comment type="subcellular location">
    <subcellularLocation>
        <location evidence="2">Cell membrane</location>
        <topology evidence="2">Lipid-anchor</topology>
        <topology evidence="2">GPI-anchor</topology>
    </subcellularLocation>
</comment>
<evidence type="ECO:0000256" key="2">
    <source>
        <dbReference type="ARBA" id="ARBA00004609"/>
    </source>
</evidence>
<feature type="signal peptide" evidence="10">
    <location>
        <begin position="1"/>
        <end position="16"/>
    </location>
</feature>
<dbReference type="GO" id="GO:0005886">
    <property type="term" value="C:plasma membrane"/>
    <property type="evidence" value="ECO:0007669"/>
    <property type="project" value="UniProtKB-SubCell"/>
</dbReference>
<evidence type="ECO:0000259" key="11">
    <source>
        <dbReference type="Pfam" id="PF13206"/>
    </source>
</evidence>
<keyword evidence="6" id="KW-0472">Membrane</keyword>
<organism evidence="12 13">
    <name type="scientific">Trypanosoma congolense (strain IL3000)</name>
    <dbReference type="NCBI Taxonomy" id="1068625"/>
    <lineage>
        <taxon>Eukaryota</taxon>
        <taxon>Discoba</taxon>
        <taxon>Euglenozoa</taxon>
        <taxon>Kinetoplastea</taxon>
        <taxon>Metakinetoplastina</taxon>
        <taxon>Trypanosomatida</taxon>
        <taxon>Trypanosomatidae</taxon>
        <taxon>Trypanosoma</taxon>
        <taxon>Nannomonas</taxon>
    </lineage>
</organism>
<comment type="caution">
    <text evidence="12">The sequence shown here is derived from an EMBL/GenBank/DDBJ whole genome shotgun (WGS) entry which is preliminary data.</text>
</comment>
<dbReference type="InterPro" id="IPR025932">
    <property type="entry name" value="Trypano_VSG_B_N_dom"/>
</dbReference>
<evidence type="ECO:0000313" key="12">
    <source>
        <dbReference type="EMBL" id="CCD15234.1"/>
    </source>
</evidence>
<feature type="domain" description="Trypanosome variant surface glycoprotein B-type N-terminal" evidence="11">
    <location>
        <begin position="50"/>
        <end position="259"/>
    </location>
</feature>
<proteinExistence type="predicted"/>
<keyword evidence="8" id="KW-0449">Lipoprotein</keyword>
<feature type="compositionally biased region" description="Polar residues" evidence="9">
    <location>
        <begin position="281"/>
        <end position="291"/>
    </location>
</feature>
<reference evidence="12 13" key="2">
    <citation type="journal article" date="2012" name="Proc. Natl. Acad. Sci. U.S.A.">
        <title>Antigenic diversity is generated by distinct evolutionary mechanisms in African trypanosome species.</title>
        <authorList>
            <person name="Jackson A.P."/>
            <person name="Berry A."/>
            <person name="Aslett M."/>
            <person name="Allison H.C."/>
            <person name="Burton P."/>
            <person name="Vavrova-Anderson J."/>
            <person name="Brown R."/>
            <person name="Browne H."/>
            <person name="Corton N."/>
            <person name="Hauser H."/>
            <person name="Gamble J."/>
            <person name="Gilderthorp R."/>
            <person name="Marcello L."/>
            <person name="McQuillan J."/>
            <person name="Otto T.D."/>
            <person name="Quail M.A."/>
            <person name="Sanders M.J."/>
            <person name="van Tonder A."/>
            <person name="Ginger M.L."/>
            <person name="Field M.C."/>
            <person name="Barry J.D."/>
            <person name="Hertz-Fowler C."/>
            <person name="Berriman M."/>
        </authorList>
    </citation>
    <scope>NUCLEOTIDE SEQUENCE [LARGE SCALE GENOMIC DNA]</scope>
    <source>
        <strain evidence="12 13">IL3000</strain>
    </source>
</reference>
<name>F9WD83_TRYCI</name>
<keyword evidence="13" id="KW-1185">Reference proteome</keyword>
<evidence type="ECO:0000256" key="5">
    <source>
        <dbReference type="ARBA" id="ARBA00022729"/>
    </source>
</evidence>
<dbReference type="EMBL" id="CAEQ01001836">
    <property type="protein sequence ID" value="CCD15234.1"/>
    <property type="molecule type" value="Genomic_DNA"/>
</dbReference>
<evidence type="ECO:0000256" key="7">
    <source>
        <dbReference type="ARBA" id="ARBA00023180"/>
    </source>
</evidence>
<sequence>MKFLFFLVVVIFGVAASEDETNHNGPQHKALCDLMKAAVGKWGDGGKGLSEPMSKALNRTIFGKEGGGDITELRKQLPNFYDEVLEGNANRFMSCVGRQSGQSAPYDMVCLCTAGEKGWPLSESGIGALCGQPKDTLGSGNEGWSDEERKKGEKGLNATWRNVVTPCLEGGIGKDLKEALETFKGKLVNKSDEFLPDMYQLGEGKPDHNGACTGSKKYGVCVMYYNGTKTMDHRPWWVDLQNAIPQEEKFQEKKKKREEERRKQQEREKQDIPQAAALTSAPPTNNQTDQQHNKANLTTQFHRLNMTSGTLISIPTTWLLTTIILI</sequence>
<evidence type="ECO:0000256" key="4">
    <source>
        <dbReference type="ARBA" id="ARBA00022622"/>
    </source>
</evidence>
<evidence type="ECO:0000256" key="10">
    <source>
        <dbReference type="SAM" id="SignalP"/>
    </source>
</evidence>
<feature type="chain" id="PRO_5003390172" evidence="10">
    <location>
        <begin position="17"/>
        <end position="326"/>
    </location>
</feature>
<evidence type="ECO:0000256" key="9">
    <source>
        <dbReference type="SAM" id="MobiDB-lite"/>
    </source>
</evidence>
<keyword evidence="5 10" id="KW-0732">Signal</keyword>
<keyword evidence="3" id="KW-1003">Cell membrane</keyword>
<dbReference type="GO" id="GO:0098552">
    <property type="term" value="C:side of membrane"/>
    <property type="evidence" value="ECO:0007669"/>
    <property type="project" value="UniProtKB-KW"/>
</dbReference>
<protein>
    <submittedName>
        <fullName evidence="12">Variant surface glycoprotein</fullName>
    </submittedName>
</protein>
<feature type="region of interest" description="Disordered" evidence="9">
    <location>
        <begin position="248"/>
        <end position="291"/>
    </location>
</feature>
<dbReference type="Proteomes" id="UP000000702">
    <property type="component" value="Unassembled WGS sequence"/>
</dbReference>
<evidence type="ECO:0000256" key="1">
    <source>
        <dbReference type="ARBA" id="ARBA00002523"/>
    </source>
</evidence>
<keyword evidence="7" id="KW-0325">Glycoprotein</keyword>
<evidence type="ECO:0000256" key="6">
    <source>
        <dbReference type="ARBA" id="ARBA00023136"/>
    </source>
</evidence>
<reference evidence="13" key="1">
    <citation type="submission" date="2011-07" db="EMBL/GenBank/DDBJ databases">
        <title>Divergent evolution of antigenic variation in African trypanosomes.</title>
        <authorList>
            <person name="Jackson A.P."/>
            <person name="Berry A."/>
            <person name="Allison H.C."/>
            <person name="Burton P."/>
            <person name="Anderson J."/>
            <person name="Aslett M."/>
            <person name="Brown R."/>
            <person name="Corton N."/>
            <person name="Harris D."/>
            <person name="Hauser H."/>
            <person name="Gamble J."/>
            <person name="Gilderthorp R."/>
            <person name="McQuillan J."/>
            <person name="Quail M.A."/>
            <person name="Sanders M."/>
            <person name="Van Tonder A."/>
            <person name="Ginger M.L."/>
            <person name="Donelson J.E."/>
            <person name="Field M.C."/>
            <person name="Barry J.D."/>
            <person name="Berriman M."/>
            <person name="Hertz-Fowler C."/>
        </authorList>
    </citation>
    <scope>NUCLEOTIDE SEQUENCE [LARGE SCALE GENOMIC DNA]</scope>
    <source>
        <strain evidence="13">IL3000</strain>
    </source>
</reference>
<feature type="compositionally biased region" description="Basic and acidic residues" evidence="9">
    <location>
        <begin position="248"/>
        <end position="271"/>
    </location>
</feature>
<gene>
    <name evidence="12" type="ORF">TCIL3000_0_57760</name>
</gene>
<evidence type="ECO:0000313" key="13">
    <source>
        <dbReference type="Proteomes" id="UP000000702"/>
    </source>
</evidence>
<evidence type="ECO:0000256" key="8">
    <source>
        <dbReference type="ARBA" id="ARBA00023288"/>
    </source>
</evidence>
<keyword evidence="4" id="KW-0336">GPI-anchor</keyword>
<accession>F9WD83</accession>
<dbReference type="AlphaFoldDB" id="F9WD83"/>
<comment type="function">
    <text evidence="1">VSG forms a coat on the surface of the parasite. The trypanosome evades the immune response of the host by expressing a series of antigenically distinct VSGs from an estimated 1000 VSG genes.</text>
</comment>